<dbReference type="PANTHER" id="PTHR33751">
    <property type="entry name" value="CBB3-TYPE CYTOCHROME C OXIDASE SUBUNIT FIXP"/>
    <property type="match status" value="1"/>
</dbReference>
<dbReference type="Pfam" id="PF14715">
    <property type="entry name" value="FixP_N"/>
    <property type="match status" value="1"/>
</dbReference>
<keyword evidence="7 19" id="KW-0349">Heme</keyword>
<dbReference type="SUPFAM" id="SSF46626">
    <property type="entry name" value="Cytochrome c"/>
    <property type="match status" value="2"/>
</dbReference>
<reference evidence="24" key="1">
    <citation type="journal article" date="2014" name="Int. J. Syst. Evol. Microbiol.">
        <title>Complete genome sequence of Corynebacterium casei LMG S-19264T (=DSM 44701T), isolated from a smear-ripened cheese.</title>
        <authorList>
            <consortium name="US DOE Joint Genome Institute (JGI-PGF)"/>
            <person name="Walter F."/>
            <person name="Albersmeier A."/>
            <person name="Kalinowski J."/>
            <person name="Ruckert C."/>
        </authorList>
    </citation>
    <scope>NUCLEOTIDE SEQUENCE</scope>
    <source>
        <strain evidence="24">CGMCC 1.6293</strain>
    </source>
</reference>
<evidence type="ECO:0000313" key="24">
    <source>
        <dbReference type="EMBL" id="GGL82165.1"/>
    </source>
</evidence>
<evidence type="ECO:0000256" key="19">
    <source>
        <dbReference type="PIRNR" id="PIRNR000006"/>
    </source>
</evidence>
<evidence type="ECO:0000313" key="25">
    <source>
        <dbReference type="Proteomes" id="UP000649829"/>
    </source>
</evidence>
<dbReference type="GO" id="GO:0046872">
    <property type="term" value="F:metal ion binding"/>
    <property type="evidence" value="ECO:0007669"/>
    <property type="project" value="UniProtKB-KW"/>
</dbReference>
<dbReference type="InterPro" id="IPR050597">
    <property type="entry name" value="Cytochrome_c_Oxidase_Subunit"/>
</dbReference>
<dbReference type="InterPro" id="IPR036909">
    <property type="entry name" value="Cyt_c-like_dom_sf"/>
</dbReference>
<feature type="binding site" description="axial binding residue" evidence="20">
    <location>
        <position position="172"/>
    </location>
    <ligand>
        <name>heme c</name>
        <dbReference type="ChEBI" id="CHEBI:61717"/>
        <label>2</label>
    </ligand>
    <ligandPart>
        <name>Fe</name>
        <dbReference type="ChEBI" id="CHEBI:18248"/>
    </ligandPart>
</feature>
<evidence type="ECO:0000256" key="9">
    <source>
        <dbReference type="ARBA" id="ARBA00022692"/>
    </source>
</evidence>
<evidence type="ECO:0000256" key="15">
    <source>
        <dbReference type="ARBA" id="ARBA00023002"/>
    </source>
</evidence>
<reference evidence="24" key="2">
    <citation type="submission" date="2020-09" db="EMBL/GenBank/DDBJ databases">
        <authorList>
            <person name="Sun Q."/>
            <person name="Zhou Y."/>
        </authorList>
    </citation>
    <scope>NUCLEOTIDE SEQUENCE</scope>
    <source>
        <strain evidence="24">CGMCC 1.6293</strain>
    </source>
</reference>
<comment type="function">
    <text evidence="19">C-type cytochrome. Part of the cbb3-type cytochrome c oxidase complex.</text>
</comment>
<dbReference type="Proteomes" id="UP000649829">
    <property type="component" value="Unassembled WGS sequence"/>
</dbReference>
<feature type="domain" description="Cytochrome c" evidence="23">
    <location>
        <begin position="108"/>
        <end position="197"/>
    </location>
</feature>
<evidence type="ECO:0000259" key="23">
    <source>
        <dbReference type="PROSITE" id="PS51007"/>
    </source>
</evidence>
<evidence type="ECO:0000256" key="6">
    <source>
        <dbReference type="ARBA" id="ARBA00022519"/>
    </source>
</evidence>
<evidence type="ECO:0000256" key="17">
    <source>
        <dbReference type="ARBA" id="ARBA00023065"/>
    </source>
</evidence>
<feature type="binding site" description="axial binding residue" evidence="20">
    <location>
        <position position="125"/>
    </location>
    <ligand>
        <name>heme c</name>
        <dbReference type="ChEBI" id="CHEBI:61717"/>
        <label>1</label>
    </ligand>
    <ligandPart>
        <name>Fe</name>
        <dbReference type="ChEBI" id="CHEBI:18248"/>
    </ligandPart>
</feature>
<keyword evidence="17 19" id="KW-0406">Ion transport</keyword>
<comment type="pathway">
    <text evidence="2 19">Energy metabolism; oxidative phosphorylation.</text>
</comment>
<dbReference type="PROSITE" id="PS51007">
    <property type="entry name" value="CYTC"/>
    <property type="match status" value="2"/>
</dbReference>
<keyword evidence="18 19" id="KW-0472">Membrane</keyword>
<dbReference type="Pfam" id="PF00034">
    <property type="entry name" value="Cytochrom_C"/>
    <property type="match status" value="1"/>
</dbReference>
<name>A0A917SIK2_9RHOB</name>
<dbReference type="InterPro" id="IPR038414">
    <property type="entry name" value="CcoP_N_sf"/>
</dbReference>
<dbReference type="Gene3D" id="1.10.760.10">
    <property type="entry name" value="Cytochrome c-like domain"/>
    <property type="match status" value="2"/>
</dbReference>
<evidence type="ECO:0000256" key="3">
    <source>
        <dbReference type="ARBA" id="ARBA00006113"/>
    </source>
</evidence>
<keyword evidence="6 19" id="KW-0997">Cell inner membrane</keyword>
<dbReference type="RefSeq" id="WP_028285021.1">
    <property type="nucleotide sequence ID" value="NZ_BMLF01000001.1"/>
</dbReference>
<evidence type="ECO:0000256" key="7">
    <source>
        <dbReference type="ARBA" id="ARBA00022617"/>
    </source>
</evidence>
<keyword evidence="15 19" id="KW-0560">Oxidoreductase</keyword>
<keyword evidence="13 19" id="KW-0249">Electron transport</keyword>
<accession>A0A917SIK2</accession>
<keyword evidence="14 22" id="KW-1133">Transmembrane helix</keyword>
<dbReference type="Gene3D" id="6.10.280.130">
    <property type="match status" value="1"/>
</dbReference>
<gene>
    <name evidence="24" type="primary">fixP3</name>
    <name evidence="24" type="ORF">GCM10011534_00270</name>
</gene>
<keyword evidence="10 19" id="KW-0479">Metal-binding</keyword>
<dbReference type="PIRSF" id="PIRSF000006">
    <property type="entry name" value="Cbb3-Cox_fixP"/>
    <property type="match status" value="1"/>
</dbReference>
<feature type="binding site" description="covalent" evidence="21">
    <location>
        <position position="121"/>
    </location>
    <ligand>
        <name>heme c</name>
        <dbReference type="ChEBI" id="CHEBI:61717"/>
        <label>1</label>
    </ligand>
</feature>
<comment type="subcellular location">
    <subcellularLocation>
        <location evidence="1 19">Cell inner membrane</location>
    </subcellularLocation>
</comment>
<keyword evidence="12 19" id="KW-0375">Hydrogen ion transport</keyword>
<dbReference type="Pfam" id="PF13442">
    <property type="entry name" value="Cytochrome_CBB3"/>
    <property type="match status" value="1"/>
</dbReference>
<evidence type="ECO:0000256" key="2">
    <source>
        <dbReference type="ARBA" id="ARBA00004673"/>
    </source>
</evidence>
<dbReference type="InterPro" id="IPR032858">
    <property type="entry name" value="CcoP_N"/>
</dbReference>
<feature type="binding site" description="axial binding residue" evidence="20">
    <location>
        <position position="223"/>
    </location>
    <ligand>
        <name>heme c</name>
        <dbReference type="ChEBI" id="CHEBI:61717"/>
        <label>2</label>
    </ligand>
    <ligandPart>
        <name>Fe</name>
        <dbReference type="ChEBI" id="CHEBI:18248"/>
    </ligandPart>
</feature>
<evidence type="ECO:0000256" key="5">
    <source>
        <dbReference type="ARBA" id="ARBA00022475"/>
    </source>
</evidence>
<evidence type="ECO:0000256" key="22">
    <source>
        <dbReference type="SAM" id="Phobius"/>
    </source>
</evidence>
<organism evidence="24 25">
    <name type="scientific">Pseudooceanicola nanhaiensis</name>
    <dbReference type="NCBI Taxonomy" id="375761"/>
    <lineage>
        <taxon>Bacteria</taxon>
        <taxon>Pseudomonadati</taxon>
        <taxon>Pseudomonadota</taxon>
        <taxon>Alphaproteobacteria</taxon>
        <taxon>Rhodobacterales</taxon>
        <taxon>Paracoccaceae</taxon>
        <taxon>Pseudooceanicola</taxon>
    </lineage>
</organism>
<evidence type="ECO:0000256" key="21">
    <source>
        <dbReference type="PIRSR" id="PIRSR000006-2"/>
    </source>
</evidence>
<feature type="domain" description="Cytochrome c" evidence="23">
    <location>
        <begin position="206"/>
        <end position="287"/>
    </location>
</feature>
<keyword evidence="25" id="KW-1185">Reference proteome</keyword>
<dbReference type="PANTHER" id="PTHR33751:SF1">
    <property type="entry name" value="CBB3-TYPE CYTOCHROME C OXIDASE SUBUNIT FIXP"/>
    <property type="match status" value="1"/>
</dbReference>
<feature type="binding site" description="covalent" evidence="21">
    <location>
        <position position="222"/>
    </location>
    <ligand>
        <name>heme c</name>
        <dbReference type="ChEBI" id="CHEBI:61717"/>
        <label>2</label>
    </ligand>
</feature>
<evidence type="ECO:0000256" key="10">
    <source>
        <dbReference type="ARBA" id="ARBA00022723"/>
    </source>
</evidence>
<evidence type="ECO:0000256" key="18">
    <source>
        <dbReference type="ARBA" id="ARBA00023136"/>
    </source>
</evidence>
<dbReference type="NCBIfam" id="TIGR00782">
    <property type="entry name" value="ccoP"/>
    <property type="match status" value="1"/>
</dbReference>
<evidence type="ECO:0000256" key="16">
    <source>
        <dbReference type="ARBA" id="ARBA00023004"/>
    </source>
</evidence>
<feature type="binding site" description="covalent" evidence="21">
    <location>
        <position position="124"/>
    </location>
    <ligand>
        <name>heme c</name>
        <dbReference type="ChEBI" id="CHEBI:61717"/>
        <label>1</label>
    </ligand>
</feature>
<dbReference type="GO" id="GO:1902600">
    <property type="term" value="P:proton transmembrane transport"/>
    <property type="evidence" value="ECO:0007669"/>
    <property type="project" value="UniProtKB-KW"/>
</dbReference>
<dbReference type="EMBL" id="BMLF01000001">
    <property type="protein sequence ID" value="GGL82165.1"/>
    <property type="molecule type" value="Genomic_DNA"/>
</dbReference>
<comment type="similarity">
    <text evidence="3 19">Belongs to the CcoP / FixP family.</text>
</comment>
<protein>
    <recommendedName>
        <fullName evidence="19">Cbb3-type cytochrome c oxidase subunit</fullName>
    </recommendedName>
</protein>
<keyword evidence="8 19" id="KW-0679">Respiratory chain</keyword>
<sequence length="294" mass="32356">MSVKERDPLTGHQTTGHEWNGITELNTRVPRAIWLFIAITHVWALVYWVLMPAWPLVNTYTKGLLGRNQQEQVEERLAAASAARGEWVDQVAALTPDEIRADDDLMRHVSRTAPTLFGDNCAACHGSGAQGGPGYPSLVDDAWLWGGDDETILETLRVGINAPHPESRYAEMLAFGRDGLLDRAQIETVVAYVRSLSGIGSGLTPAAMEEGATIFADNCASCHGEDAAGSQDLGAPNLTDDFWIYGSDHDTMFETVYNGRRGWMPAWEERLPLADRKMLTIYLSSLKEEGEHAD</sequence>
<dbReference type="GO" id="GO:0020037">
    <property type="term" value="F:heme binding"/>
    <property type="evidence" value="ECO:0007669"/>
    <property type="project" value="InterPro"/>
</dbReference>
<evidence type="ECO:0000256" key="14">
    <source>
        <dbReference type="ARBA" id="ARBA00022989"/>
    </source>
</evidence>
<feature type="binding site" description="axial binding residue" evidence="20">
    <location>
        <position position="264"/>
    </location>
    <ligand>
        <name>heme c</name>
        <dbReference type="ChEBI" id="CHEBI:61717"/>
        <label>1</label>
    </ligand>
    <ligandPart>
        <name>Fe</name>
        <dbReference type="ChEBI" id="CHEBI:18248"/>
    </ligandPart>
</feature>
<comment type="subunit">
    <text evidence="19">Component of the cbb3-type cytochrome c oxidase.</text>
</comment>
<dbReference type="InterPro" id="IPR009056">
    <property type="entry name" value="Cyt_c-like_dom"/>
</dbReference>
<keyword evidence="11" id="KW-0677">Repeat</keyword>
<keyword evidence="16 19" id="KW-0408">Iron</keyword>
<dbReference type="GO" id="GO:0005886">
    <property type="term" value="C:plasma membrane"/>
    <property type="evidence" value="ECO:0007669"/>
    <property type="project" value="UniProtKB-SubCell"/>
</dbReference>
<evidence type="ECO:0000256" key="13">
    <source>
        <dbReference type="ARBA" id="ARBA00022982"/>
    </source>
</evidence>
<keyword evidence="5 19" id="KW-1003">Cell membrane</keyword>
<feature type="transmembrane region" description="Helical" evidence="22">
    <location>
        <begin position="33"/>
        <end position="57"/>
    </location>
</feature>
<dbReference type="GO" id="GO:0016491">
    <property type="term" value="F:oxidoreductase activity"/>
    <property type="evidence" value="ECO:0007669"/>
    <property type="project" value="UniProtKB-KW"/>
</dbReference>
<comment type="cofactor">
    <cofactor evidence="19 21">
        <name>heme c</name>
        <dbReference type="ChEBI" id="CHEBI:61717"/>
    </cofactor>
    <text evidence="19 21">Binds 2 heme C groups per subunit.</text>
</comment>
<feature type="binding site" description="covalent" evidence="21">
    <location>
        <position position="219"/>
    </location>
    <ligand>
        <name>heme c</name>
        <dbReference type="ChEBI" id="CHEBI:61717"/>
        <label>2</label>
    </ligand>
</feature>
<dbReference type="GO" id="GO:0009055">
    <property type="term" value="F:electron transfer activity"/>
    <property type="evidence" value="ECO:0007669"/>
    <property type="project" value="InterPro"/>
</dbReference>
<evidence type="ECO:0000256" key="4">
    <source>
        <dbReference type="ARBA" id="ARBA00022448"/>
    </source>
</evidence>
<keyword evidence="4 19" id="KW-0813">Transport</keyword>
<evidence type="ECO:0000256" key="8">
    <source>
        <dbReference type="ARBA" id="ARBA00022660"/>
    </source>
</evidence>
<comment type="caution">
    <text evidence="24">The sequence shown here is derived from an EMBL/GenBank/DDBJ whole genome shotgun (WGS) entry which is preliminary data.</text>
</comment>
<dbReference type="InterPro" id="IPR004678">
    <property type="entry name" value="Cyt_c_oxidase_cbb3_su3"/>
</dbReference>
<evidence type="ECO:0000256" key="11">
    <source>
        <dbReference type="ARBA" id="ARBA00022737"/>
    </source>
</evidence>
<keyword evidence="9 22" id="KW-0812">Transmembrane</keyword>
<evidence type="ECO:0000256" key="1">
    <source>
        <dbReference type="ARBA" id="ARBA00004533"/>
    </source>
</evidence>
<proteinExistence type="inferred from homology"/>
<evidence type="ECO:0000256" key="12">
    <source>
        <dbReference type="ARBA" id="ARBA00022781"/>
    </source>
</evidence>
<dbReference type="AlphaFoldDB" id="A0A917SIK2"/>
<evidence type="ECO:0000256" key="20">
    <source>
        <dbReference type="PIRSR" id="PIRSR000006-1"/>
    </source>
</evidence>